<organism evidence="17 18">
    <name type="scientific">Methylogaea oryzae</name>
    <dbReference type="NCBI Taxonomy" id="1295382"/>
    <lineage>
        <taxon>Bacteria</taxon>
        <taxon>Pseudomonadati</taxon>
        <taxon>Pseudomonadota</taxon>
        <taxon>Gammaproteobacteria</taxon>
        <taxon>Methylococcales</taxon>
        <taxon>Methylococcaceae</taxon>
        <taxon>Methylogaea</taxon>
    </lineage>
</organism>
<keyword evidence="7" id="KW-0732">Signal</keyword>
<keyword evidence="9" id="KW-0133">Cell shape</keyword>
<dbReference type="Gene3D" id="2.60.410.10">
    <property type="entry name" value="D-Ala-D-Ala carboxypeptidase, C-terminal domain"/>
    <property type="match status" value="1"/>
</dbReference>
<dbReference type="GO" id="GO:0008360">
    <property type="term" value="P:regulation of cell shape"/>
    <property type="evidence" value="ECO:0007669"/>
    <property type="project" value="UniProtKB-KW"/>
</dbReference>
<evidence type="ECO:0000256" key="3">
    <source>
        <dbReference type="ARBA" id="ARBA00007164"/>
    </source>
</evidence>
<evidence type="ECO:0000256" key="11">
    <source>
        <dbReference type="ARBA" id="ARBA00023316"/>
    </source>
</evidence>
<dbReference type="AlphaFoldDB" id="A0A8D4VRE4"/>
<dbReference type="InterPro" id="IPR012907">
    <property type="entry name" value="Peptidase_S11_C"/>
</dbReference>
<evidence type="ECO:0000256" key="12">
    <source>
        <dbReference type="ARBA" id="ARBA00034000"/>
    </source>
</evidence>
<dbReference type="SUPFAM" id="SSF56601">
    <property type="entry name" value="beta-lactamase/transpeptidase-like"/>
    <property type="match status" value="1"/>
</dbReference>
<comment type="similarity">
    <text evidence="3 15">Belongs to the peptidase S11 family.</text>
</comment>
<dbReference type="InterPro" id="IPR012338">
    <property type="entry name" value="Beta-lactam/transpept-like"/>
</dbReference>
<dbReference type="UniPathway" id="UPA00219"/>
<dbReference type="PANTHER" id="PTHR21581">
    <property type="entry name" value="D-ALANYL-D-ALANINE CARBOXYPEPTIDASE"/>
    <property type="match status" value="1"/>
</dbReference>
<feature type="domain" description="Peptidase S11 D-Ala-D-Ala carboxypeptidase A C-terminal" evidence="16">
    <location>
        <begin position="256"/>
        <end position="346"/>
    </location>
</feature>
<evidence type="ECO:0000256" key="6">
    <source>
        <dbReference type="ARBA" id="ARBA00022670"/>
    </source>
</evidence>
<dbReference type="GO" id="GO:0009002">
    <property type="term" value="F:serine-type D-Ala-D-Ala carboxypeptidase activity"/>
    <property type="evidence" value="ECO:0007669"/>
    <property type="project" value="UniProtKB-EC"/>
</dbReference>
<evidence type="ECO:0000256" key="13">
    <source>
        <dbReference type="PIRSR" id="PIRSR618044-1"/>
    </source>
</evidence>
<evidence type="ECO:0000259" key="16">
    <source>
        <dbReference type="SMART" id="SM00936"/>
    </source>
</evidence>
<dbReference type="EMBL" id="AP019782">
    <property type="protein sequence ID" value="BBL71867.1"/>
    <property type="molecule type" value="Genomic_DNA"/>
</dbReference>
<keyword evidence="8" id="KW-0378">Hydrolase</keyword>
<dbReference type="GO" id="GO:0071555">
    <property type="term" value="P:cell wall organization"/>
    <property type="evidence" value="ECO:0007669"/>
    <property type="project" value="UniProtKB-KW"/>
</dbReference>
<evidence type="ECO:0000256" key="1">
    <source>
        <dbReference type="ARBA" id="ARBA00003217"/>
    </source>
</evidence>
<protein>
    <recommendedName>
        <fullName evidence="4">serine-type D-Ala-D-Ala carboxypeptidase</fullName>
        <ecNumber evidence="4">3.4.16.4</ecNumber>
    </recommendedName>
</protein>
<dbReference type="InterPro" id="IPR018044">
    <property type="entry name" value="Peptidase_S11"/>
</dbReference>
<feature type="active site" description="Acyl-ester intermediate" evidence="13">
    <location>
        <position position="40"/>
    </location>
</feature>
<proteinExistence type="inferred from homology"/>
<dbReference type="RefSeq" id="WP_082411510.1">
    <property type="nucleotide sequence ID" value="NZ_AP019782.1"/>
</dbReference>
<dbReference type="SMART" id="SM00936">
    <property type="entry name" value="PBP5_C"/>
    <property type="match status" value="1"/>
</dbReference>
<name>A0A8D4VRE4_9GAMM</name>
<keyword evidence="18" id="KW-1185">Reference proteome</keyword>
<evidence type="ECO:0000256" key="8">
    <source>
        <dbReference type="ARBA" id="ARBA00022801"/>
    </source>
</evidence>
<comment type="function">
    <text evidence="1">Removes C-terminal D-alanyl residues from sugar-peptide cell wall precursors.</text>
</comment>
<keyword evidence="5 17" id="KW-0121">Carboxypeptidase</keyword>
<evidence type="ECO:0000313" key="18">
    <source>
        <dbReference type="Proteomes" id="UP000824988"/>
    </source>
</evidence>
<dbReference type="Proteomes" id="UP000824988">
    <property type="component" value="Chromosome"/>
</dbReference>
<dbReference type="PANTHER" id="PTHR21581:SF6">
    <property type="entry name" value="TRAFFICKING PROTEIN PARTICLE COMPLEX SUBUNIT 12"/>
    <property type="match status" value="1"/>
</dbReference>
<dbReference type="InterPro" id="IPR015956">
    <property type="entry name" value="Peniciliin-bd_prot_C_sf"/>
</dbReference>
<keyword evidence="6" id="KW-0645">Protease</keyword>
<keyword evidence="11" id="KW-0961">Cell wall biogenesis/degradation</keyword>
<gene>
    <name evidence="17" type="primary">dacC</name>
    <name evidence="17" type="ORF">MoryE10_24730</name>
</gene>
<reference evidence="17" key="1">
    <citation type="submission" date="2019-06" db="EMBL/GenBank/DDBJ databases">
        <title>Complete genome sequence of Methylogaea oryzae strain JCM16910.</title>
        <authorList>
            <person name="Asakawa S."/>
        </authorList>
    </citation>
    <scope>NUCLEOTIDE SEQUENCE</scope>
    <source>
        <strain evidence="17">E10</strain>
    </source>
</reference>
<evidence type="ECO:0000256" key="2">
    <source>
        <dbReference type="ARBA" id="ARBA00004752"/>
    </source>
</evidence>
<dbReference type="EC" id="3.4.16.4" evidence="4"/>
<evidence type="ECO:0000256" key="14">
    <source>
        <dbReference type="PIRSR" id="PIRSR618044-2"/>
    </source>
</evidence>
<evidence type="ECO:0000313" key="17">
    <source>
        <dbReference type="EMBL" id="BBL71867.1"/>
    </source>
</evidence>
<feature type="active site" evidence="13">
    <location>
        <position position="100"/>
    </location>
</feature>
<dbReference type="KEGG" id="moz:MoryE10_24730"/>
<evidence type="ECO:0000256" key="9">
    <source>
        <dbReference type="ARBA" id="ARBA00022960"/>
    </source>
</evidence>
<dbReference type="InterPro" id="IPR001967">
    <property type="entry name" value="Peptidase_S11_N"/>
</dbReference>
<keyword evidence="10" id="KW-0573">Peptidoglycan synthesis</keyword>
<dbReference type="GO" id="GO:0009252">
    <property type="term" value="P:peptidoglycan biosynthetic process"/>
    <property type="evidence" value="ECO:0007669"/>
    <property type="project" value="UniProtKB-UniPathway"/>
</dbReference>
<evidence type="ECO:0000256" key="7">
    <source>
        <dbReference type="ARBA" id="ARBA00022729"/>
    </source>
</evidence>
<evidence type="ECO:0000256" key="4">
    <source>
        <dbReference type="ARBA" id="ARBA00012448"/>
    </source>
</evidence>
<feature type="active site" description="Proton acceptor" evidence="13">
    <location>
        <position position="43"/>
    </location>
</feature>
<comment type="catalytic activity">
    <reaction evidence="12">
        <text>Preferential cleavage: (Ac)2-L-Lys-D-Ala-|-D-Ala. Also transpeptidation of peptidyl-alanyl moieties that are N-acyl substituents of D-alanine.</text>
        <dbReference type="EC" id="3.4.16.4"/>
    </reaction>
</comment>
<evidence type="ECO:0000256" key="5">
    <source>
        <dbReference type="ARBA" id="ARBA00022645"/>
    </source>
</evidence>
<dbReference type="Gene3D" id="3.40.710.10">
    <property type="entry name" value="DD-peptidase/beta-lactamase superfamily"/>
    <property type="match status" value="1"/>
</dbReference>
<feature type="binding site" evidence="14">
    <location>
        <position position="206"/>
    </location>
    <ligand>
        <name>substrate</name>
    </ligand>
</feature>
<dbReference type="InterPro" id="IPR037167">
    <property type="entry name" value="Peptidase_S11_C_sf"/>
</dbReference>
<dbReference type="PRINTS" id="PR00725">
    <property type="entry name" value="DADACBPTASE1"/>
</dbReference>
<dbReference type="Pfam" id="PF00768">
    <property type="entry name" value="Peptidase_S11"/>
    <property type="match status" value="1"/>
</dbReference>
<evidence type="ECO:0000256" key="15">
    <source>
        <dbReference type="RuleBase" id="RU004016"/>
    </source>
</evidence>
<dbReference type="GO" id="GO:0006508">
    <property type="term" value="P:proteolysis"/>
    <property type="evidence" value="ECO:0007669"/>
    <property type="project" value="UniProtKB-KW"/>
</dbReference>
<dbReference type="Pfam" id="PF07943">
    <property type="entry name" value="PBP5_C"/>
    <property type="match status" value="1"/>
</dbReference>
<sequence>MQIMIPAAPELPAKAYYVEDFHSGRVLVESNADERLPPASLTKIMTAYVVFRELGNGNLKLTDLVTISQKAWHTEGSRMFIEVGKKVPVEDLIKGMIIQSGNDASVALAEHIAGDETIFAQMMNQQAERLGMKNSHFINSHGDVTPEVQAQHYTTARDMSIVTHAIIREYPQYYKWHSQKEFFFNGIKQMNRNKLLWRDETVDGVKTGHTEAAGFCLVASALRDGMRLISVVLGTKSDEARASSNQALLNYGFRFFETRPLYKAGEKLAEAKVWKGAESAAPMGLREDLYVTIPRKQYEKLKATMDMDKEIAAPIAKGQVLGRVNIYLNDEVITQAPLVALADVAAGGIFRRMMDNIRMIMH</sequence>
<evidence type="ECO:0000256" key="10">
    <source>
        <dbReference type="ARBA" id="ARBA00022984"/>
    </source>
</evidence>
<comment type="pathway">
    <text evidence="2">Cell wall biogenesis; peptidoglycan biosynthesis.</text>
</comment>
<accession>A0A8D4VRE4</accession>
<dbReference type="SUPFAM" id="SSF69189">
    <property type="entry name" value="Penicillin-binding protein associated domain"/>
    <property type="match status" value="1"/>
</dbReference>